<organism evidence="3 4">
    <name type="scientific">Gomphillus americanus</name>
    <dbReference type="NCBI Taxonomy" id="1940652"/>
    <lineage>
        <taxon>Eukaryota</taxon>
        <taxon>Fungi</taxon>
        <taxon>Dikarya</taxon>
        <taxon>Ascomycota</taxon>
        <taxon>Pezizomycotina</taxon>
        <taxon>Lecanoromycetes</taxon>
        <taxon>OSLEUM clade</taxon>
        <taxon>Ostropomycetidae</taxon>
        <taxon>Ostropales</taxon>
        <taxon>Graphidaceae</taxon>
        <taxon>Gomphilloideae</taxon>
        <taxon>Gomphillus</taxon>
    </lineage>
</organism>
<dbReference type="EMBL" id="CAJPDQ010000003">
    <property type="protein sequence ID" value="CAF9906455.1"/>
    <property type="molecule type" value="Genomic_DNA"/>
</dbReference>
<reference evidence="3" key="1">
    <citation type="submission" date="2021-03" db="EMBL/GenBank/DDBJ databases">
        <authorList>
            <person name="Tagirdzhanova G."/>
        </authorList>
    </citation>
    <scope>NUCLEOTIDE SEQUENCE</scope>
</reference>
<dbReference type="Pfam" id="PF00169">
    <property type="entry name" value="PH"/>
    <property type="match status" value="2"/>
</dbReference>
<feature type="compositionally biased region" description="Polar residues" evidence="1">
    <location>
        <begin position="189"/>
        <end position="209"/>
    </location>
</feature>
<evidence type="ECO:0000259" key="2">
    <source>
        <dbReference type="PROSITE" id="PS50003"/>
    </source>
</evidence>
<dbReference type="PANTHER" id="PTHR14336">
    <property type="entry name" value="TANDEM PH DOMAIN CONTAINING PROTEIN"/>
    <property type="match status" value="1"/>
</dbReference>
<evidence type="ECO:0000313" key="3">
    <source>
        <dbReference type="EMBL" id="CAF9906455.1"/>
    </source>
</evidence>
<keyword evidence="4" id="KW-1185">Reference proteome</keyword>
<feature type="domain" description="PH" evidence="2">
    <location>
        <begin position="309"/>
        <end position="408"/>
    </location>
</feature>
<feature type="domain" description="PH" evidence="2">
    <location>
        <begin position="50"/>
        <end position="147"/>
    </location>
</feature>
<dbReference type="PANTHER" id="PTHR14336:SF8">
    <property type="entry name" value="PROTEIN OPY1"/>
    <property type="match status" value="1"/>
</dbReference>
<feature type="compositionally biased region" description="Polar residues" evidence="1">
    <location>
        <begin position="216"/>
        <end position="251"/>
    </location>
</feature>
<dbReference type="PROSITE" id="PS50003">
    <property type="entry name" value="PH_DOMAIN"/>
    <property type="match status" value="2"/>
</dbReference>
<evidence type="ECO:0000313" key="4">
    <source>
        <dbReference type="Proteomes" id="UP000664169"/>
    </source>
</evidence>
<dbReference type="InterPro" id="IPR011993">
    <property type="entry name" value="PH-like_dom_sf"/>
</dbReference>
<dbReference type="OrthoDB" id="2157866at2759"/>
<dbReference type="InterPro" id="IPR051707">
    <property type="entry name" value="PI-Interact_SigTrans_Reg"/>
</dbReference>
<sequence length="419" mass="47463">MDREIRHPENNKPRLPPISLPMPIPAGRNGQISLDVFSPVNQNGSFEFDRVLKSGHVLKRSRKTRQWKRFYLVLRSNLLSMYRNESEAKLLKQVNLSDLTAVNILKDPKGRRDHMFGLFTPSHNYHFQADSDTEARSWVDLIRREAKIDEEEETMIFGSPPVADLGLQHLNQSIDSNFERERIMDRLVSSSPEPAETIPSTSKTVQSVPQPILNPRSPTSQPRNQSFNEYDYSGQEQGSYSDFSDGASQSLPRAFPLRPLTNRTPSNSGTLATSLPISQSPQAIATIALQNQLPSHETHQPEHNRDDQRVLWQGHLLCLKSKGGVRQWKRLWAVLRPAHLAFYKNKEEYSTQLLLPLSSILSAIEIDPLSRTKAHCMQIIAEDRNYRFCAESEDQLARCLGAVKSLLARRKGPVGTGGQ</sequence>
<gene>
    <name evidence="3" type="ORF">GOMPHAMPRED_004715</name>
</gene>
<dbReference type="SMART" id="SM00233">
    <property type="entry name" value="PH"/>
    <property type="match status" value="2"/>
</dbReference>
<proteinExistence type="predicted"/>
<dbReference type="CDD" id="cd13298">
    <property type="entry name" value="PH1_PH_fungal"/>
    <property type="match status" value="1"/>
</dbReference>
<feature type="region of interest" description="Disordered" evidence="1">
    <location>
        <begin position="189"/>
        <end position="274"/>
    </location>
</feature>
<dbReference type="InterPro" id="IPR001849">
    <property type="entry name" value="PH_domain"/>
</dbReference>
<dbReference type="Proteomes" id="UP000664169">
    <property type="component" value="Unassembled WGS sequence"/>
</dbReference>
<dbReference type="AlphaFoldDB" id="A0A8H3I7S0"/>
<feature type="compositionally biased region" description="Basic and acidic residues" evidence="1">
    <location>
        <begin position="1"/>
        <end position="12"/>
    </location>
</feature>
<evidence type="ECO:0000256" key="1">
    <source>
        <dbReference type="SAM" id="MobiDB-lite"/>
    </source>
</evidence>
<dbReference type="CDD" id="cd13299">
    <property type="entry name" value="PH2_PH_fungal"/>
    <property type="match status" value="1"/>
</dbReference>
<name>A0A8H3I7S0_9LECA</name>
<protein>
    <recommendedName>
        <fullName evidence="2">PH domain-containing protein</fullName>
    </recommendedName>
</protein>
<dbReference type="Gene3D" id="2.30.29.30">
    <property type="entry name" value="Pleckstrin-homology domain (PH domain)/Phosphotyrosine-binding domain (PTB)"/>
    <property type="match status" value="2"/>
</dbReference>
<comment type="caution">
    <text evidence="3">The sequence shown here is derived from an EMBL/GenBank/DDBJ whole genome shotgun (WGS) entry which is preliminary data.</text>
</comment>
<feature type="region of interest" description="Disordered" evidence="1">
    <location>
        <begin position="1"/>
        <end position="22"/>
    </location>
</feature>
<dbReference type="SUPFAM" id="SSF50729">
    <property type="entry name" value="PH domain-like"/>
    <property type="match status" value="2"/>
</dbReference>
<accession>A0A8H3I7S0</accession>
<feature type="compositionally biased region" description="Polar residues" evidence="1">
    <location>
        <begin position="261"/>
        <end position="274"/>
    </location>
</feature>